<gene>
    <name evidence="14" type="ORF">BCV69DRAFT_311669</name>
</gene>
<dbReference type="InterPro" id="IPR013846">
    <property type="entry name" value="mRNA_cap_enzyme_C"/>
</dbReference>
<feature type="domain" description="mRNA capping enzyme adenylation" evidence="12">
    <location>
        <begin position="173"/>
        <end position="296"/>
    </location>
</feature>
<keyword evidence="6" id="KW-0547">Nucleotide-binding</keyword>
<dbReference type="RefSeq" id="XP_025349133.1">
    <property type="nucleotide sequence ID" value="XM_025494876.1"/>
</dbReference>
<accession>A0A316UC42</accession>
<evidence type="ECO:0000256" key="9">
    <source>
        <dbReference type="ARBA" id="ARBA00023242"/>
    </source>
</evidence>
<dbReference type="GeneID" id="37016610"/>
<evidence type="ECO:0000256" key="5">
    <source>
        <dbReference type="ARBA" id="ARBA00022695"/>
    </source>
</evidence>
<evidence type="ECO:0000256" key="3">
    <source>
        <dbReference type="ARBA" id="ARBA00022664"/>
    </source>
</evidence>
<organism evidence="14 15">
    <name type="scientific">Pseudomicrostroma glucosiphilum</name>
    <dbReference type="NCBI Taxonomy" id="1684307"/>
    <lineage>
        <taxon>Eukaryota</taxon>
        <taxon>Fungi</taxon>
        <taxon>Dikarya</taxon>
        <taxon>Basidiomycota</taxon>
        <taxon>Ustilaginomycotina</taxon>
        <taxon>Exobasidiomycetes</taxon>
        <taxon>Microstromatales</taxon>
        <taxon>Microstromatales incertae sedis</taxon>
        <taxon>Pseudomicrostroma</taxon>
    </lineage>
</organism>
<keyword evidence="4" id="KW-0808">Transferase</keyword>
<dbReference type="Proteomes" id="UP000245942">
    <property type="component" value="Unassembled WGS sequence"/>
</dbReference>
<dbReference type="Gene3D" id="3.30.470.30">
    <property type="entry name" value="DNA ligase/mRNA capping enzyme"/>
    <property type="match status" value="1"/>
</dbReference>
<name>A0A316UC42_9BASI</name>
<dbReference type="GO" id="GO:0016874">
    <property type="term" value="F:ligase activity"/>
    <property type="evidence" value="ECO:0007669"/>
    <property type="project" value="UniProtKB-KW"/>
</dbReference>
<dbReference type="PANTHER" id="PTHR10367:SF17">
    <property type="entry name" value="MRNA-CAPPING ENZYME"/>
    <property type="match status" value="1"/>
</dbReference>
<protein>
    <recommendedName>
        <fullName evidence="2">mRNA guanylyltransferase</fullName>
        <ecNumber evidence="2">2.7.7.50</ecNumber>
    </recommendedName>
</protein>
<evidence type="ECO:0000256" key="1">
    <source>
        <dbReference type="ARBA" id="ARBA00004123"/>
    </source>
</evidence>
<evidence type="ECO:0000256" key="8">
    <source>
        <dbReference type="ARBA" id="ARBA00023134"/>
    </source>
</evidence>
<dbReference type="SUPFAM" id="SSF56091">
    <property type="entry name" value="DNA ligase/mRNA capping enzyme, catalytic domain"/>
    <property type="match status" value="1"/>
</dbReference>
<dbReference type="EMBL" id="KZ819324">
    <property type="protein sequence ID" value="PWN21973.1"/>
    <property type="molecule type" value="Genomic_DNA"/>
</dbReference>
<dbReference type="OrthoDB" id="200924at2759"/>
<evidence type="ECO:0000259" key="12">
    <source>
        <dbReference type="Pfam" id="PF01331"/>
    </source>
</evidence>
<dbReference type="AlphaFoldDB" id="A0A316UC42"/>
<proteinExistence type="predicted"/>
<dbReference type="GO" id="GO:0005525">
    <property type="term" value="F:GTP binding"/>
    <property type="evidence" value="ECO:0007669"/>
    <property type="project" value="UniProtKB-KW"/>
</dbReference>
<keyword evidence="9" id="KW-0539">Nucleus</keyword>
<dbReference type="Gene3D" id="2.40.50.140">
    <property type="entry name" value="Nucleic acid-binding proteins"/>
    <property type="match status" value="1"/>
</dbReference>
<dbReference type="GO" id="GO:0005634">
    <property type="term" value="C:nucleus"/>
    <property type="evidence" value="ECO:0007669"/>
    <property type="project" value="UniProtKB-SubCell"/>
</dbReference>
<evidence type="ECO:0000313" key="14">
    <source>
        <dbReference type="EMBL" id="PWN21973.1"/>
    </source>
</evidence>
<evidence type="ECO:0000256" key="10">
    <source>
        <dbReference type="ARBA" id="ARBA00044624"/>
    </source>
</evidence>
<dbReference type="GO" id="GO:0005524">
    <property type="term" value="F:ATP binding"/>
    <property type="evidence" value="ECO:0007669"/>
    <property type="project" value="InterPro"/>
</dbReference>
<dbReference type="InterPro" id="IPR012340">
    <property type="entry name" value="NA-bd_OB-fold"/>
</dbReference>
<feature type="domain" description="mRNA capping enzyme adenylation" evidence="12">
    <location>
        <begin position="73"/>
        <end position="138"/>
    </location>
</feature>
<feature type="compositionally biased region" description="Low complexity" evidence="11">
    <location>
        <begin position="1"/>
        <end position="13"/>
    </location>
</feature>
<evidence type="ECO:0000259" key="13">
    <source>
        <dbReference type="Pfam" id="PF03919"/>
    </source>
</evidence>
<dbReference type="InterPro" id="IPR001339">
    <property type="entry name" value="mRNA_cap_enzyme_adenylation"/>
</dbReference>
<dbReference type="Pfam" id="PF03919">
    <property type="entry name" value="mRNA_cap_C"/>
    <property type="match status" value="1"/>
</dbReference>
<dbReference type="Pfam" id="PF01331">
    <property type="entry name" value="mRNA_cap_enzyme"/>
    <property type="match status" value="2"/>
</dbReference>
<keyword evidence="5" id="KW-0548">Nucleotidyltransferase</keyword>
<evidence type="ECO:0000313" key="15">
    <source>
        <dbReference type="Proteomes" id="UP000245942"/>
    </source>
</evidence>
<keyword evidence="14" id="KW-0436">Ligase</keyword>
<feature type="domain" description="mRNA capping enzyme C-terminal" evidence="13">
    <location>
        <begin position="300"/>
        <end position="436"/>
    </location>
</feature>
<dbReference type="GO" id="GO:0006370">
    <property type="term" value="P:7-methylguanosine mRNA capping"/>
    <property type="evidence" value="ECO:0007669"/>
    <property type="project" value="UniProtKB-KW"/>
</dbReference>
<dbReference type="STRING" id="1684307.A0A316UC42"/>
<dbReference type="PANTHER" id="PTHR10367">
    <property type="entry name" value="MRNA-CAPPING ENZYME"/>
    <property type="match status" value="1"/>
</dbReference>
<keyword evidence="3" id="KW-0507">mRNA processing</keyword>
<evidence type="ECO:0000256" key="4">
    <source>
        <dbReference type="ARBA" id="ARBA00022679"/>
    </source>
</evidence>
<feature type="region of interest" description="Disordered" evidence="11">
    <location>
        <begin position="470"/>
        <end position="508"/>
    </location>
</feature>
<evidence type="ECO:0000256" key="7">
    <source>
        <dbReference type="ARBA" id="ARBA00023042"/>
    </source>
</evidence>
<dbReference type="GO" id="GO:0004484">
    <property type="term" value="F:mRNA guanylyltransferase activity"/>
    <property type="evidence" value="ECO:0007669"/>
    <property type="project" value="UniProtKB-EC"/>
</dbReference>
<comment type="subcellular location">
    <subcellularLocation>
        <location evidence="1">Nucleus</location>
    </subcellularLocation>
</comment>
<sequence length="508" mass="57027">MAYGGYVSSYGGSNDAGPSSNPYGHAPQPQQQGPPSSVPDIPGIRADPEAETFLRRHVSNLTGTFGSRFPGAQPVSFTKRSLDMLLHQDFWVCEKSDGQRVLVFVVANGATGHQEVYLIDRKNTYKLQRNLFFPHSDPQYYVKDSAPEEQKRATFMRQMKDGLPLYNGWPGCKDTLLDGELVWDVEKKTGRRRLRLLLFDALVVDGVNMSMRPLTKRYGRLHNTIYKPFADYMSKNPMAVAEAPFEVKIKHMDLAYGIDAVIQRMPLLEHGNDGLIFTGMHSGYTFGTDSKIIKWKPPSENSIDFVLRLRFPPDPRVPGGTVPDLRAKPFFVLEEYMGDQGSGKMREANYEPFDWLYLDDEEWEDMKRSGLQFDDRIVECVWQAGRGPPNPSDPSAPRPPGWRIHRIRDDKQDGNHYSIIRKIIGSIEDGVEEDEVIAAAAQIRSQWKSQEREKLRRAIEQGGAGIVTAEGRVVGGPAGQDASQGYSGGSKRGRPPPMRVGPAKVMRL</sequence>
<evidence type="ECO:0000256" key="6">
    <source>
        <dbReference type="ARBA" id="ARBA00022741"/>
    </source>
</evidence>
<dbReference type="InterPro" id="IPR051029">
    <property type="entry name" value="mRNA_Capping_Enz/RNA_Phosphat"/>
</dbReference>
<keyword evidence="15" id="KW-1185">Reference proteome</keyword>
<evidence type="ECO:0000256" key="11">
    <source>
        <dbReference type="SAM" id="MobiDB-lite"/>
    </source>
</evidence>
<keyword evidence="8" id="KW-0342">GTP-binding</keyword>
<comment type="catalytic activity">
    <reaction evidence="10">
        <text>a 5'-end diphospho-ribonucleoside in mRNA + GTP + H(+) = a 5'-end (5'-triphosphoguanosine)-ribonucleoside in mRNA + diphosphate</text>
        <dbReference type="Rhea" id="RHEA:67012"/>
        <dbReference type="Rhea" id="RHEA-COMP:17165"/>
        <dbReference type="Rhea" id="RHEA-COMP:17166"/>
        <dbReference type="ChEBI" id="CHEBI:15378"/>
        <dbReference type="ChEBI" id="CHEBI:33019"/>
        <dbReference type="ChEBI" id="CHEBI:37565"/>
        <dbReference type="ChEBI" id="CHEBI:167616"/>
        <dbReference type="ChEBI" id="CHEBI:167617"/>
        <dbReference type="EC" id="2.7.7.50"/>
    </reaction>
    <physiologicalReaction direction="left-to-right" evidence="10">
        <dbReference type="Rhea" id="RHEA:67013"/>
    </physiologicalReaction>
</comment>
<keyword evidence="7" id="KW-0506">mRNA capping</keyword>
<dbReference type="SUPFAM" id="SSF50249">
    <property type="entry name" value="Nucleic acid-binding proteins"/>
    <property type="match status" value="1"/>
</dbReference>
<evidence type="ECO:0000256" key="2">
    <source>
        <dbReference type="ARBA" id="ARBA00012475"/>
    </source>
</evidence>
<feature type="region of interest" description="Disordered" evidence="11">
    <location>
        <begin position="1"/>
        <end position="45"/>
    </location>
</feature>
<dbReference type="CDD" id="cd07895">
    <property type="entry name" value="Adenylation_mRNA_capping"/>
    <property type="match status" value="1"/>
</dbReference>
<dbReference type="EC" id="2.7.7.50" evidence="2"/>
<reference evidence="14 15" key="1">
    <citation type="journal article" date="2018" name="Mol. Biol. Evol.">
        <title>Broad Genomic Sampling Reveals a Smut Pathogenic Ancestry of the Fungal Clade Ustilaginomycotina.</title>
        <authorList>
            <person name="Kijpornyongpan T."/>
            <person name="Mondo S.J."/>
            <person name="Barry K."/>
            <person name="Sandor L."/>
            <person name="Lee J."/>
            <person name="Lipzen A."/>
            <person name="Pangilinan J."/>
            <person name="LaButti K."/>
            <person name="Hainaut M."/>
            <person name="Henrissat B."/>
            <person name="Grigoriev I.V."/>
            <person name="Spatafora J.W."/>
            <person name="Aime M.C."/>
        </authorList>
    </citation>
    <scope>NUCLEOTIDE SEQUENCE [LARGE SCALE GENOMIC DNA]</scope>
    <source>
        <strain evidence="14 15">MCA 4718</strain>
    </source>
</reference>